<dbReference type="Proteomes" id="UP000178943">
    <property type="component" value="Unassembled WGS sequence"/>
</dbReference>
<reference evidence="1 2" key="1">
    <citation type="journal article" date="2016" name="Nat. Commun.">
        <title>Thousands of microbial genomes shed light on interconnected biogeochemical processes in an aquifer system.</title>
        <authorList>
            <person name="Anantharaman K."/>
            <person name="Brown C.T."/>
            <person name="Hug L.A."/>
            <person name="Sharon I."/>
            <person name="Castelle C.J."/>
            <person name="Probst A.J."/>
            <person name="Thomas B.C."/>
            <person name="Singh A."/>
            <person name="Wilkins M.J."/>
            <person name="Karaoz U."/>
            <person name="Brodie E.L."/>
            <person name="Williams K.H."/>
            <person name="Hubbard S.S."/>
            <person name="Banfield J.F."/>
        </authorList>
    </citation>
    <scope>NUCLEOTIDE SEQUENCE [LARGE SCALE GENOMIC DNA]</scope>
</reference>
<protein>
    <submittedName>
        <fullName evidence="1">Uncharacterized protein</fullName>
    </submittedName>
</protein>
<evidence type="ECO:0000313" key="1">
    <source>
        <dbReference type="EMBL" id="OGF66021.1"/>
    </source>
</evidence>
<organism evidence="1 2">
    <name type="scientific">Candidatus Fischerbacteria bacterium RBG_13_37_8</name>
    <dbReference type="NCBI Taxonomy" id="1817863"/>
    <lineage>
        <taxon>Bacteria</taxon>
        <taxon>Candidatus Fischeribacteriota</taxon>
    </lineage>
</organism>
<gene>
    <name evidence="1" type="ORF">A2Y62_06125</name>
</gene>
<dbReference type="EMBL" id="MFGW01000099">
    <property type="protein sequence ID" value="OGF66021.1"/>
    <property type="molecule type" value="Genomic_DNA"/>
</dbReference>
<dbReference type="STRING" id="1817863.A2Y62_06125"/>
<dbReference type="AlphaFoldDB" id="A0A1F5VSG4"/>
<comment type="caution">
    <text evidence="1">The sequence shown here is derived from an EMBL/GenBank/DDBJ whole genome shotgun (WGS) entry which is preliminary data.</text>
</comment>
<evidence type="ECO:0000313" key="2">
    <source>
        <dbReference type="Proteomes" id="UP000178943"/>
    </source>
</evidence>
<sequence>MEKEVKNQQNRRCGFKNVYGVHALGIRKPEVNNNPHKWHEAVLPLHPHRRAGEIILAKRFCIIFQNLSPPFIQLAL</sequence>
<accession>A0A1F5VSG4</accession>
<proteinExistence type="predicted"/>
<name>A0A1F5VSG4_9BACT</name>